<accession>F9S853</accession>
<dbReference type="GO" id="GO:0016020">
    <property type="term" value="C:membrane"/>
    <property type="evidence" value="ECO:0007669"/>
    <property type="project" value="GOC"/>
</dbReference>
<evidence type="ECO:0000313" key="2">
    <source>
        <dbReference type="EMBL" id="EGU30530.1"/>
    </source>
</evidence>
<name>F9S853_9VIBR</name>
<dbReference type="InterPro" id="IPR051916">
    <property type="entry name" value="GPI-anchor_lipid_remodeler"/>
</dbReference>
<keyword evidence="3" id="KW-1185">Reference proteome</keyword>
<dbReference type="PANTHER" id="PTHR14859:SF15">
    <property type="entry name" value="ENDONUCLEASE_EXONUCLEASE_PHOSPHATASE DOMAIN-CONTAINING PROTEIN"/>
    <property type="match status" value="1"/>
</dbReference>
<dbReference type="AlphaFoldDB" id="F9S853"/>
<evidence type="ECO:0000313" key="3">
    <source>
        <dbReference type="Proteomes" id="UP000004605"/>
    </source>
</evidence>
<dbReference type="OrthoDB" id="833328at2"/>
<dbReference type="GO" id="GO:0006506">
    <property type="term" value="P:GPI anchor biosynthetic process"/>
    <property type="evidence" value="ECO:0007669"/>
    <property type="project" value="TreeGrafter"/>
</dbReference>
<sequence length="331" mass="38016">MLTDKTLTFATANLFNFIEPPGAFYDFENIYERDAWQAKCQWTTDRIQQLNADIVGMQEVFSIDATRRLFEQMGYAYFACVDTPHVENDYIYSQPVVAIASRYPITHVAAVTPPDSIQQGYQTPLPQFSRKPVYAVVDVPDIGEIAVYVCHLKSQRAAESHNPEHSHPLIGQWLSSQQRGWEAVMLRLFMEQQYHRHPLPTVLMGDMNQPLNSEITGFLTKGIKHEIEQLKLIDGWQLFSDARRLESQVNSESDQEQSANFERAATHYHFAKGNVLDYLLLSQEFQPHSQYSLADIIGYEVLNEHLTNPKFERDKQASDHAFVAITARFVL</sequence>
<evidence type="ECO:0000259" key="1">
    <source>
        <dbReference type="Pfam" id="PF03372"/>
    </source>
</evidence>
<comment type="caution">
    <text evidence="2">The sequence shown here is derived from an EMBL/GenBank/DDBJ whole genome shotgun (WGS) entry which is preliminary data.</text>
</comment>
<dbReference type="EMBL" id="AFWF01000308">
    <property type="protein sequence ID" value="EGU30530.1"/>
    <property type="molecule type" value="Genomic_DNA"/>
</dbReference>
<proteinExistence type="predicted"/>
<dbReference type="InterPro" id="IPR005135">
    <property type="entry name" value="Endo/exonuclease/phosphatase"/>
</dbReference>
<organism evidence="2 3">
    <name type="scientific">Vibrio ichthyoenteri ATCC 700023</name>
    <dbReference type="NCBI Taxonomy" id="870968"/>
    <lineage>
        <taxon>Bacteria</taxon>
        <taxon>Pseudomonadati</taxon>
        <taxon>Pseudomonadota</taxon>
        <taxon>Gammaproteobacteria</taxon>
        <taxon>Vibrionales</taxon>
        <taxon>Vibrionaceae</taxon>
        <taxon>Vibrio</taxon>
    </lineage>
</organism>
<dbReference type="GO" id="GO:0003824">
    <property type="term" value="F:catalytic activity"/>
    <property type="evidence" value="ECO:0007669"/>
    <property type="project" value="InterPro"/>
</dbReference>
<dbReference type="RefSeq" id="WP_006714659.1">
    <property type="nucleotide sequence ID" value="NZ_AFWF01000308.1"/>
</dbReference>
<dbReference type="Pfam" id="PF03372">
    <property type="entry name" value="Exo_endo_phos"/>
    <property type="match status" value="1"/>
</dbReference>
<dbReference type="Proteomes" id="UP000004605">
    <property type="component" value="Unassembled WGS sequence"/>
</dbReference>
<dbReference type="InterPro" id="IPR036691">
    <property type="entry name" value="Endo/exonu/phosph_ase_sf"/>
</dbReference>
<gene>
    <name evidence="2" type="ORF">VII00023_10989</name>
</gene>
<dbReference type="PANTHER" id="PTHR14859">
    <property type="entry name" value="CALCOFLUOR WHITE HYPERSENSITIVE PROTEIN PRECURSOR"/>
    <property type="match status" value="1"/>
</dbReference>
<protein>
    <recommendedName>
        <fullName evidence="1">Endonuclease/exonuclease/phosphatase domain-containing protein</fullName>
    </recommendedName>
</protein>
<feature type="domain" description="Endonuclease/exonuclease/phosphatase" evidence="1">
    <location>
        <begin position="45"/>
        <end position="320"/>
    </location>
</feature>
<reference evidence="2 3" key="1">
    <citation type="journal article" date="2012" name="Int. J. Syst. Evol. Microbiol.">
        <title>Vibrio caribbeanicus sp. nov., isolated from the marine sponge Scleritoderma cyanea.</title>
        <authorList>
            <person name="Hoffmann M."/>
            <person name="Monday S.R."/>
            <person name="Allard M.W."/>
            <person name="Strain E.A."/>
            <person name="Whittaker P."/>
            <person name="Naum M."/>
            <person name="McCarthy P.J."/>
            <person name="Lopez J.V."/>
            <person name="Fischer M."/>
            <person name="Brown E.W."/>
        </authorList>
    </citation>
    <scope>NUCLEOTIDE SEQUENCE [LARGE SCALE GENOMIC DNA]</scope>
    <source>
        <strain evidence="2 3">ATCC 700023</strain>
    </source>
</reference>
<dbReference type="SUPFAM" id="SSF56219">
    <property type="entry name" value="DNase I-like"/>
    <property type="match status" value="1"/>
</dbReference>
<dbReference type="Gene3D" id="3.60.10.10">
    <property type="entry name" value="Endonuclease/exonuclease/phosphatase"/>
    <property type="match status" value="1"/>
</dbReference>